<keyword evidence="1" id="KW-0802">TPR repeat</keyword>
<dbReference type="SMART" id="SM00028">
    <property type="entry name" value="TPR"/>
    <property type="match status" value="2"/>
</dbReference>
<dbReference type="SUPFAM" id="SSF52129">
    <property type="entry name" value="Caspase-like"/>
    <property type="match status" value="1"/>
</dbReference>
<dbReference type="InterPro" id="IPR019734">
    <property type="entry name" value="TPR_rpt"/>
</dbReference>
<keyword evidence="4" id="KW-1185">Reference proteome</keyword>
<dbReference type="InterPro" id="IPR013783">
    <property type="entry name" value="Ig-like_fold"/>
</dbReference>
<dbReference type="Gene3D" id="1.25.40.10">
    <property type="entry name" value="Tetratricopeptide repeat domain"/>
    <property type="match status" value="2"/>
</dbReference>
<organism evidence="3 4">
    <name type="scientific">Solitalea agri</name>
    <dbReference type="NCBI Taxonomy" id="2953739"/>
    <lineage>
        <taxon>Bacteria</taxon>
        <taxon>Pseudomonadati</taxon>
        <taxon>Bacteroidota</taxon>
        <taxon>Sphingobacteriia</taxon>
        <taxon>Sphingobacteriales</taxon>
        <taxon>Sphingobacteriaceae</taxon>
        <taxon>Solitalea</taxon>
    </lineage>
</organism>
<proteinExistence type="predicted"/>
<dbReference type="GO" id="GO:0004197">
    <property type="term" value="F:cysteine-type endopeptidase activity"/>
    <property type="evidence" value="ECO:0007669"/>
    <property type="project" value="InterPro"/>
</dbReference>
<evidence type="ECO:0000313" key="3">
    <source>
        <dbReference type="EMBL" id="MCO4291520.1"/>
    </source>
</evidence>
<dbReference type="InterPro" id="IPR011600">
    <property type="entry name" value="Pept_C14_caspase"/>
</dbReference>
<dbReference type="Gene3D" id="2.60.40.10">
    <property type="entry name" value="Immunoglobulins"/>
    <property type="match status" value="1"/>
</dbReference>
<dbReference type="GO" id="GO:0005737">
    <property type="term" value="C:cytoplasm"/>
    <property type="evidence" value="ECO:0007669"/>
    <property type="project" value="TreeGrafter"/>
</dbReference>
<comment type="caution">
    <text evidence="3">The sequence shown here is derived from an EMBL/GenBank/DDBJ whole genome shotgun (WGS) entry which is preliminary data.</text>
</comment>
<protein>
    <submittedName>
        <fullName evidence="3">Caspase family protein</fullName>
    </submittedName>
</protein>
<dbReference type="EMBL" id="JAMWYS010000006">
    <property type="protein sequence ID" value="MCO4291520.1"/>
    <property type="molecule type" value="Genomic_DNA"/>
</dbReference>
<dbReference type="GO" id="GO:0006508">
    <property type="term" value="P:proteolysis"/>
    <property type="evidence" value="ECO:0007669"/>
    <property type="project" value="InterPro"/>
</dbReference>
<dbReference type="Pfam" id="PF00656">
    <property type="entry name" value="Peptidase_C14"/>
    <property type="match status" value="1"/>
</dbReference>
<name>A0A9X2JC91_9SPHI</name>
<dbReference type="RefSeq" id="WP_252585757.1">
    <property type="nucleotide sequence ID" value="NZ_JAMWYS010000006.1"/>
</dbReference>
<dbReference type="InterPro" id="IPR050452">
    <property type="entry name" value="Metacaspase"/>
</dbReference>
<dbReference type="PANTHER" id="PTHR48104">
    <property type="entry name" value="METACASPASE-4"/>
    <property type="match status" value="1"/>
</dbReference>
<accession>A0A9X2JC91</accession>
<dbReference type="SUPFAM" id="SSF48452">
    <property type="entry name" value="TPR-like"/>
    <property type="match status" value="1"/>
</dbReference>
<evidence type="ECO:0000313" key="4">
    <source>
        <dbReference type="Proteomes" id="UP001155182"/>
    </source>
</evidence>
<feature type="repeat" description="TPR" evidence="1">
    <location>
        <begin position="302"/>
        <end position="335"/>
    </location>
</feature>
<dbReference type="PROSITE" id="PS50005">
    <property type="entry name" value="TPR"/>
    <property type="match status" value="1"/>
</dbReference>
<dbReference type="AlphaFoldDB" id="A0A9X2JC91"/>
<gene>
    <name evidence="3" type="ORF">NF867_01415</name>
</gene>
<dbReference type="Proteomes" id="UP001155182">
    <property type="component" value="Unassembled WGS sequence"/>
</dbReference>
<evidence type="ECO:0000256" key="1">
    <source>
        <dbReference type="PROSITE-ProRule" id="PRU00339"/>
    </source>
</evidence>
<dbReference type="Gene3D" id="3.40.50.1460">
    <property type="match status" value="1"/>
</dbReference>
<dbReference type="InterPro" id="IPR011990">
    <property type="entry name" value="TPR-like_helical_dom_sf"/>
</dbReference>
<dbReference type="PANTHER" id="PTHR48104:SF30">
    <property type="entry name" value="METACASPASE-1"/>
    <property type="match status" value="1"/>
</dbReference>
<evidence type="ECO:0000259" key="2">
    <source>
        <dbReference type="Pfam" id="PF00656"/>
    </source>
</evidence>
<dbReference type="InterPro" id="IPR029030">
    <property type="entry name" value="Caspase-like_dom_sf"/>
</dbReference>
<sequence length="699" mass="77924">MKKIFFTLLLLLPVSFVYSQLYGGLGASNGDYKNYREAQKLWKNGDYTEAEKFYRKAYANNGNTLYLSELGNKKFEIGDIKGANSVFDIVIKDQTENLKGNQLTARQSLNLYYYQKIDNNFKKGDPEVGLASTLQFMEALGDRIGLSERNLFLPIYTSAAETAFALDNKEALIKLHEKAASIKNADYGEFLSFVYLNLLNKDYEKALKRIEDVQVNGGFMTSKTVANSLLPTVFAYMGENEKALAAIDNAKRSILLGEDDFQYVYGLIALNKKDYLGAIDRFSKAIQGKMFLYHRIEPVGKYKHYTKRAEAYLAIGDLIQARKDYDAALTYNPDYEPALNGIAKLEGRMVQDRKADKTPPVITVTEPSVSRGLKVTVSGSDIMVKGTAIDPSGLKAVSINGQAVYSQEAGSFWGNVALKDGSSKIMIAATDMAGNTAQFIFDFEKSVNPINPIAVNDIIPVQEKIGRNFAVLIASQNYDDSSIPSLENPISDAVKLKLILKNSYNFTEENIITLFNPERSNFKKQFLMLSEIIQPEDNLIIFYAGHGIWVDKEKKGYWLLTDAMRNDVNTWLPNKEVLTMISVLPSRHTLLITDACFSGSVFKTRSIGADAPAAVKELGQKISRVAITSGNDTEVPDESVFMKYLVKALSDNKDKYLTAQKMFITQIIEAVMSETKTEPRYGTLEAAGHVGGDFIFTKK</sequence>
<reference evidence="3" key="1">
    <citation type="submission" date="2022-06" db="EMBL/GenBank/DDBJ databases">
        <title>Solitalea sp. MAHUQ-68 isolated from rhizospheric soil.</title>
        <authorList>
            <person name="Huq M.A."/>
        </authorList>
    </citation>
    <scope>NUCLEOTIDE SEQUENCE</scope>
    <source>
        <strain evidence="3">MAHUQ-68</strain>
    </source>
</reference>
<feature type="domain" description="Peptidase C14 caspase" evidence="2">
    <location>
        <begin position="468"/>
        <end position="653"/>
    </location>
</feature>